<dbReference type="Gene3D" id="3.10.490.10">
    <property type="entry name" value="Gamma-glutamyl cyclotransferase-like"/>
    <property type="match status" value="1"/>
</dbReference>
<dbReference type="PANTHER" id="PTHR12935">
    <property type="entry name" value="GAMMA-GLUTAMYLCYCLOTRANSFERASE"/>
    <property type="match status" value="1"/>
</dbReference>
<dbReference type="InterPro" id="IPR017939">
    <property type="entry name" value="G-Glutamylcylcotransferase"/>
</dbReference>
<dbReference type="CDD" id="cd06661">
    <property type="entry name" value="GGCT_like"/>
    <property type="match status" value="1"/>
</dbReference>
<gene>
    <name evidence="3" type="ORF">EQM06_06910</name>
</gene>
<keyword evidence="1" id="KW-0456">Lyase</keyword>
<feature type="binding site" evidence="2">
    <location>
        <begin position="3"/>
        <end position="8"/>
    </location>
    <ligand>
        <name>substrate</name>
    </ligand>
</feature>
<dbReference type="GO" id="GO:0003839">
    <property type="term" value="F:gamma-glutamylcyclotransferase activity"/>
    <property type="evidence" value="ECO:0007669"/>
    <property type="project" value="InterPro"/>
</dbReference>
<dbReference type="PANTHER" id="PTHR12935:SF0">
    <property type="entry name" value="GAMMA-GLUTAMYLCYCLOTRANSFERASE"/>
    <property type="match status" value="1"/>
</dbReference>
<reference evidence="3 4" key="1">
    <citation type="submission" date="2019-01" db="EMBL/GenBank/DDBJ databases">
        <title>Draft genomes of a novel of Aminipila strains.</title>
        <authorList>
            <person name="Ma S."/>
        </authorList>
    </citation>
    <scope>NUCLEOTIDE SEQUENCE [LARGE SCALE GENOMIC DNA]</scope>
    <source>
        <strain evidence="4">JN-39</strain>
    </source>
</reference>
<evidence type="ECO:0000256" key="1">
    <source>
        <dbReference type="ARBA" id="ARBA00023239"/>
    </source>
</evidence>
<keyword evidence="4" id="KW-1185">Reference proteome</keyword>
<sequence length="176" mass="20377">MLYIAYGSNISKNRMRERCPGARFITKGIVDNCTLQFHYKADIIPVHDYELPVVVWDIPESEVPNLDRAEGYPKHYSKEQLEVSPVPPLNFEQLVELVGVENVRKADDYGVAEIIGTAYAMTDWKKTEWKEHSKQTTIEYAEHIITGYKEQGFDGWHLHDLWYALCRGEKSPESRS</sequence>
<dbReference type="RefSeq" id="WP_128745636.1">
    <property type="nucleotide sequence ID" value="NZ_CP035281.1"/>
</dbReference>
<dbReference type="KEGG" id="amij:EQM06_06910"/>
<name>A0A410PVN1_9FIRM</name>
<dbReference type="Proteomes" id="UP000287601">
    <property type="component" value="Chromosome"/>
</dbReference>
<keyword evidence="3" id="KW-0808">Transferase</keyword>
<dbReference type="OrthoDB" id="158990at2"/>
<evidence type="ECO:0000313" key="3">
    <source>
        <dbReference type="EMBL" id="QAT42987.1"/>
    </source>
</evidence>
<dbReference type="InterPro" id="IPR013024">
    <property type="entry name" value="GGCT-like"/>
</dbReference>
<evidence type="ECO:0000256" key="2">
    <source>
        <dbReference type="PIRSR" id="PIRSR617939-2"/>
    </source>
</evidence>
<proteinExistence type="predicted"/>
<dbReference type="AlphaFoldDB" id="A0A410PVN1"/>
<evidence type="ECO:0000313" key="4">
    <source>
        <dbReference type="Proteomes" id="UP000287601"/>
    </source>
</evidence>
<dbReference type="EMBL" id="CP035281">
    <property type="protein sequence ID" value="QAT42987.1"/>
    <property type="molecule type" value="Genomic_DNA"/>
</dbReference>
<dbReference type="SUPFAM" id="SSF110857">
    <property type="entry name" value="Gamma-glutamyl cyclotransferase-like"/>
    <property type="match status" value="1"/>
</dbReference>
<dbReference type="GO" id="GO:0016740">
    <property type="term" value="F:transferase activity"/>
    <property type="evidence" value="ECO:0007669"/>
    <property type="project" value="UniProtKB-KW"/>
</dbReference>
<accession>A0A410PVN1</accession>
<protein>
    <submittedName>
        <fullName evidence="3">Gamma-glutamylcyclotransferase</fullName>
    </submittedName>
</protein>
<dbReference type="InterPro" id="IPR036568">
    <property type="entry name" value="GGCT-like_sf"/>
</dbReference>
<organism evidence="3 4">
    <name type="scientific">Aminipila luticellarii</name>
    <dbReference type="NCBI Taxonomy" id="2507160"/>
    <lineage>
        <taxon>Bacteria</taxon>
        <taxon>Bacillati</taxon>
        <taxon>Bacillota</taxon>
        <taxon>Clostridia</taxon>
        <taxon>Peptostreptococcales</taxon>
        <taxon>Anaerovoracaceae</taxon>
        <taxon>Aminipila</taxon>
    </lineage>
</organism>